<sequence length="188" mass="22047">MIDLSKFNYDKDGKIKLHLGCGNQDYHDKGFINVDIRPLNHVDIITDLNKDFDLPDNCVDEIVANSVLEHFPMGNLNSDTPYANSIKILKEWKRVLKDKGTITCKVPNMFALCRDYTNGKIEVIEFFRYIYGAQNYPSNVHLAGFDKIVFTMIAELVDFKHMEFMHHEKDDDMFNELTDWEMRVRFIK</sequence>
<dbReference type="GO" id="GO:0008757">
    <property type="term" value="F:S-adenosylmethionine-dependent methyltransferase activity"/>
    <property type="evidence" value="ECO:0007669"/>
    <property type="project" value="InterPro"/>
</dbReference>
<organism evidence="2">
    <name type="scientific">viral metagenome</name>
    <dbReference type="NCBI Taxonomy" id="1070528"/>
    <lineage>
        <taxon>unclassified sequences</taxon>
        <taxon>metagenomes</taxon>
        <taxon>organismal metagenomes</taxon>
    </lineage>
</organism>
<evidence type="ECO:0000259" key="1">
    <source>
        <dbReference type="Pfam" id="PF08241"/>
    </source>
</evidence>
<dbReference type="EMBL" id="MT142552">
    <property type="protein sequence ID" value="QJA85074.1"/>
    <property type="molecule type" value="Genomic_DNA"/>
</dbReference>
<gene>
    <name evidence="2" type="ORF">MM415B02285_0009</name>
</gene>
<dbReference type="Pfam" id="PF08241">
    <property type="entry name" value="Methyltransf_11"/>
    <property type="match status" value="1"/>
</dbReference>
<reference evidence="2" key="1">
    <citation type="submission" date="2020-03" db="EMBL/GenBank/DDBJ databases">
        <title>The deep terrestrial virosphere.</title>
        <authorList>
            <person name="Holmfeldt K."/>
            <person name="Nilsson E."/>
            <person name="Simone D."/>
            <person name="Lopez-Fernandez M."/>
            <person name="Wu X."/>
            <person name="de Brujin I."/>
            <person name="Lundin D."/>
            <person name="Andersson A."/>
            <person name="Bertilsson S."/>
            <person name="Dopson M."/>
        </authorList>
    </citation>
    <scope>NUCLEOTIDE SEQUENCE</scope>
    <source>
        <strain evidence="2">MM415B02285</strain>
    </source>
</reference>
<keyword evidence="2" id="KW-0808">Transferase</keyword>
<feature type="domain" description="Methyltransferase type 11" evidence="1">
    <location>
        <begin position="50"/>
        <end position="103"/>
    </location>
</feature>
<accession>A0A6M3KUF0</accession>
<keyword evidence="2" id="KW-0489">Methyltransferase</keyword>
<protein>
    <submittedName>
        <fullName evidence="2">Putative methyltransferase</fullName>
    </submittedName>
</protein>
<name>A0A6M3KUF0_9ZZZZ</name>
<dbReference type="InterPro" id="IPR013216">
    <property type="entry name" value="Methyltransf_11"/>
</dbReference>
<dbReference type="GO" id="GO:0032259">
    <property type="term" value="P:methylation"/>
    <property type="evidence" value="ECO:0007669"/>
    <property type="project" value="UniProtKB-KW"/>
</dbReference>
<proteinExistence type="predicted"/>
<dbReference type="InterPro" id="IPR029063">
    <property type="entry name" value="SAM-dependent_MTases_sf"/>
</dbReference>
<evidence type="ECO:0000313" key="2">
    <source>
        <dbReference type="EMBL" id="QJA85074.1"/>
    </source>
</evidence>
<dbReference type="Gene3D" id="3.40.50.150">
    <property type="entry name" value="Vaccinia Virus protein VP39"/>
    <property type="match status" value="1"/>
</dbReference>
<dbReference type="AlphaFoldDB" id="A0A6M3KUF0"/>
<dbReference type="SUPFAM" id="SSF53335">
    <property type="entry name" value="S-adenosyl-L-methionine-dependent methyltransferases"/>
    <property type="match status" value="1"/>
</dbReference>